<accession>A0A090CVR5</accession>
<comment type="subcellular location">
    <subcellularLocation>
        <location evidence="10">Mitochondrion inner membrane</location>
        <topology evidence="10">Multi-pass membrane protein</topology>
    </subcellularLocation>
</comment>
<keyword evidence="8 10" id="KW-0472">Membrane</keyword>
<comment type="similarity">
    <text evidence="1 10">Belongs to the SHE9 family.</text>
</comment>
<evidence type="ECO:0000256" key="6">
    <source>
        <dbReference type="ARBA" id="ARBA00023054"/>
    </source>
</evidence>
<dbReference type="InParanoid" id="A0A090CVR5"/>
<dbReference type="EMBL" id="FO904941">
    <property type="protein sequence ID" value="CDP31329.1"/>
    <property type="molecule type" value="Genomic_DNA"/>
</dbReference>
<evidence type="ECO:0000256" key="10">
    <source>
        <dbReference type="RuleBase" id="RU364128"/>
    </source>
</evidence>
<evidence type="ECO:0000256" key="2">
    <source>
        <dbReference type="ARBA" id="ARBA00022692"/>
    </source>
</evidence>
<dbReference type="eggNOG" id="ENOG502QQ1E">
    <property type="taxonomic scope" value="Eukaryota"/>
</dbReference>
<reference evidence="14" key="2">
    <citation type="journal article" date="2014" name="Genetics">
        <title>Maintaining two mating types: Structure of the mating type locus and its role in heterokaryosis in Podospora anserina.</title>
        <authorList>
            <person name="Grognet P."/>
            <person name="Bidard F."/>
            <person name="Kuchly C."/>
            <person name="Tong L.C.H."/>
            <person name="Coppin E."/>
            <person name="Benkhali J.A."/>
            <person name="Couloux A."/>
            <person name="Wincker P."/>
            <person name="Debuchy R."/>
            <person name="Silar P."/>
        </authorList>
    </citation>
    <scope>GENOME REANNOTATION</scope>
    <source>
        <strain evidence="14">S / ATCC MYA-4624 / DSM 980 / FGSC 10383</strain>
    </source>
</reference>
<keyword evidence="2 10" id="KW-0812">Transmembrane</keyword>
<keyword evidence="7 10" id="KW-0496">Mitochondrion</keyword>
<keyword evidence="3 10" id="KW-0999">Mitochondrion inner membrane</keyword>
<dbReference type="Pfam" id="PF05546">
    <property type="entry name" value="She9_MDM33"/>
    <property type="match status" value="1"/>
</dbReference>
<comment type="subunit">
    <text evidence="10">Homooligomer.</text>
</comment>
<dbReference type="GO" id="GO:0005743">
    <property type="term" value="C:mitochondrial inner membrane"/>
    <property type="evidence" value="ECO:0007669"/>
    <property type="project" value="UniProtKB-SubCell"/>
</dbReference>
<evidence type="ECO:0000256" key="7">
    <source>
        <dbReference type="ARBA" id="ARBA00023128"/>
    </source>
</evidence>
<dbReference type="InterPro" id="IPR008839">
    <property type="entry name" value="MDM33_fungi"/>
</dbReference>
<keyword evidence="14" id="KW-1185">Reference proteome</keyword>
<evidence type="ECO:0000256" key="11">
    <source>
        <dbReference type="SAM" id="Coils"/>
    </source>
</evidence>
<evidence type="ECO:0000256" key="9">
    <source>
        <dbReference type="ARBA" id="ARBA00024807"/>
    </source>
</evidence>
<proteinExistence type="inferred from homology"/>
<dbReference type="PANTHER" id="PTHR31961:SF3">
    <property type="entry name" value="SENSITIVE TO HIGH EXPRESSION PROTEIN 9, MITOCHONDRIAL"/>
    <property type="match status" value="1"/>
</dbReference>
<keyword evidence="5 10" id="KW-1133">Transmembrane helix</keyword>
<evidence type="ECO:0000256" key="3">
    <source>
        <dbReference type="ARBA" id="ARBA00022792"/>
    </source>
</evidence>
<dbReference type="GO" id="GO:0007007">
    <property type="term" value="P:inner mitochondrial membrane organization"/>
    <property type="evidence" value="ECO:0007669"/>
    <property type="project" value="TreeGrafter"/>
</dbReference>
<dbReference type="Proteomes" id="UP000001197">
    <property type="component" value="Chromosome 6"/>
</dbReference>
<feature type="transmembrane region" description="Helical" evidence="10">
    <location>
        <begin position="530"/>
        <end position="553"/>
    </location>
</feature>
<evidence type="ECO:0000256" key="5">
    <source>
        <dbReference type="ARBA" id="ARBA00022989"/>
    </source>
</evidence>
<keyword evidence="4 10" id="KW-0809">Transit peptide</keyword>
<feature type="region of interest" description="Disordered" evidence="12">
    <location>
        <begin position="117"/>
        <end position="222"/>
    </location>
</feature>
<sequence>MPGLGYDVFALGTWAVSGVPAAECQGISSTDPIDTRELSSPHVRHTRNVVTVPAVPRPRAESFMSPHTTLRLAARPLSQLATRKALAQLPPSQCFRYNTSCAGFGIGLYARLPRHFSTARPPPKRPQPETDPVIELGSPSEPIPLNAPQPESQHSTENTPSDPSSPPPTEDADPSKSEPTSESPSSTPESSSPDPSPSESPNPSPSKPNPPEPELPSVTDSHRHSLSVKFSAFMDQFQSRILVATQTLNDLTGYSAIEAIKSRNAQLESDLSTAQARLRAARQNYKSLTTHRASTQREVTALLARKDTWNPTDLERFTSLYRMDHTLEAQVSAASAELTEAETNESRISAELNAGILRRYHEEQIWSDRIRRQSTWGTWGLMGVNFVLFLVLQFVAEPWRRKRMIKGIAETEKENMEEVRRELKEVRAAMEVVKEHHQRQQLAAPVVVEEEPVLIEEKEQEDGAAVPLVTEEEEATRPSEHDFRRSSLFGGGQRPWKEVLQEYWEDPQLLRDDAMDLYSDRRIALRMKDVSVIALEGAAAGAAVAVAVALAVMRFSSP</sequence>
<dbReference type="AlphaFoldDB" id="A0A090CVR5"/>
<name>A0A090CVR5_PODAN</name>
<evidence type="ECO:0000256" key="12">
    <source>
        <dbReference type="SAM" id="MobiDB-lite"/>
    </source>
</evidence>
<feature type="coiled-coil region" evidence="11">
    <location>
        <begin position="406"/>
        <end position="436"/>
    </location>
</feature>
<protein>
    <recommendedName>
        <fullName evidence="10">Sensitive to high expression protein 9, mitochondrial</fullName>
    </recommendedName>
</protein>
<feature type="transmembrane region" description="Helical" evidence="10">
    <location>
        <begin position="376"/>
        <end position="396"/>
    </location>
</feature>
<comment type="function">
    <text evidence="9">Required for the maintenance of the structure of the mitochondrial inner membrane. Involved in mitochondrial morphology. Causes growth arrest when highly overexpressed.</text>
</comment>
<evidence type="ECO:0000256" key="4">
    <source>
        <dbReference type="ARBA" id="ARBA00022946"/>
    </source>
</evidence>
<evidence type="ECO:0000256" key="1">
    <source>
        <dbReference type="ARBA" id="ARBA00007472"/>
    </source>
</evidence>
<evidence type="ECO:0000256" key="8">
    <source>
        <dbReference type="ARBA" id="ARBA00023136"/>
    </source>
</evidence>
<feature type="compositionally biased region" description="Pro residues" evidence="12">
    <location>
        <begin position="194"/>
        <end position="214"/>
    </location>
</feature>
<feature type="compositionally biased region" description="Low complexity" evidence="12">
    <location>
        <begin position="177"/>
        <end position="193"/>
    </location>
</feature>
<dbReference type="PANTHER" id="PTHR31961">
    <property type="entry name" value="SENSITIVE TO HIGH EXPRESSION PROTEIN 9, MITOCHONDRIAL"/>
    <property type="match status" value="1"/>
</dbReference>
<reference evidence="13 14" key="1">
    <citation type="journal article" date="2008" name="Genome Biol.">
        <title>The genome sequence of the model ascomycete fungus Podospora anserina.</title>
        <authorList>
            <person name="Espagne E."/>
            <person name="Lespinet O."/>
            <person name="Malagnac F."/>
            <person name="Da Silva C."/>
            <person name="Jaillon O."/>
            <person name="Porcel B.M."/>
            <person name="Couloux A."/>
            <person name="Aury J.-M."/>
            <person name="Segurens B."/>
            <person name="Poulain J."/>
            <person name="Anthouard V."/>
            <person name="Grossetete S."/>
            <person name="Khalili H."/>
            <person name="Coppin E."/>
            <person name="Dequard-Chablat M."/>
            <person name="Picard M."/>
            <person name="Contamine V."/>
            <person name="Arnaise S."/>
            <person name="Bourdais A."/>
            <person name="Berteaux-Lecellier V."/>
            <person name="Gautheret D."/>
            <person name="de Vries R.P."/>
            <person name="Battaglia E."/>
            <person name="Coutinho P.M."/>
            <person name="Danchin E.G.J."/>
            <person name="Henrissat B."/>
            <person name="El Khoury R."/>
            <person name="Sainsard-Chanet A."/>
            <person name="Boivin A."/>
            <person name="Pinan-Lucarre B."/>
            <person name="Sellem C.H."/>
            <person name="Debuchy R."/>
            <person name="Wincker P."/>
            <person name="Weissenbach J."/>
            <person name="Silar P."/>
        </authorList>
    </citation>
    <scope>NUCLEOTIDE SEQUENCE [LARGE SCALE GENOMIC DNA]</scope>
    <source>
        <strain evidence="14">S / ATCC MYA-4624 / DSM 980 / FGSC 10383</strain>
    </source>
</reference>
<evidence type="ECO:0000313" key="13">
    <source>
        <dbReference type="EMBL" id="CDP31329.1"/>
    </source>
</evidence>
<keyword evidence="6 11" id="KW-0175">Coiled coil</keyword>
<feature type="coiled-coil region" evidence="11">
    <location>
        <begin position="257"/>
        <end position="298"/>
    </location>
</feature>
<organism evidence="13 14">
    <name type="scientific">Podospora anserina (strain S / ATCC MYA-4624 / DSM 980 / FGSC 10383)</name>
    <name type="common">Pleurage anserina</name>
    <dbReference type="NCBI Taxonomy" id="515849"/>
    <lineage>
        <taxon>Eukaryota</taxon>
        <taxon>Fungi</taxon>
        <taxon>Dikarya</taxon>
        <taxon>Ascomycota</taxon>
        <taxon>Pezizomycotina</taxon>
        <taxon>Sordariomycetes</taxon>
        <taxon>Sordariomycetidae</taxon>
        <taxon>Sordariales</taxon>
        <taxon>Podosporaceae</taxon>
        <taxon>Podospora</taxon>
        <taxon>Podospora anserina</taxon>
    </lineage>
</organism>
<evidence type="ECO:0000313" key="14">
    <source>
        <dbReference type="Proteomes" id="UP000001197"/>
    </source>
</evidence>